<name>A0A1I4QR94_9BACT</name>
<keyword evidence="2" id="KW-0813">Transport</keyword>
<feature type="transmembrane region" description="Helical" evidence="9">
    <location>
        <begin position="56"/>
        <end position="74"/>
    </location>
</feature>
<feature type="transmembrane region" description="Helical" evidence="9">
    <location>
        <begin position="128"/>
        <end position="150"/>
    </location>
</feature>
<feature type="transmembrane region" description="Helical" evidence="9">
    <location>
        <begin position="20"/>
        <end position="41"/>
    </location>
</feature>
<evidence type="ECO:0000256" key="8">
    <source>
        <dbReference type="ARBA" id="ARBA00038436"/>
    </source>
</evidence>
<evidence type="ECO:0000256" key="6">
    <source>
        <dbReference type="ARBA" id="ARBA00022989"/>
    </source>
</evidence>
<dbReference type="GO" id="GO:0015740">
    <property type="term" value="P:C4-dicarboxylate transport"/>
    <property type="evidence" value="ECO:0007669"/>
    <property type="project" value="TreeGrafter"/>
</dbReference>
<dbReference type="Proteomes" id="UP000199611">
    <property type="component" value="Unassembled WGS sequence"/>
</dbReference>
<dbReference type="STRING" id="39841.SAMN05660836_00183"/>
<evidence type="ECO:0000313" key="12">
    <source>
        <dbReference type="Proteomes" id="UP000199611"/>
    </source>
</evidence>
<reference evidence="11 12" key="1">
    <citation type="submission" date="2016-10" db="EMBL/GenBank/DDBJ databases">
        <authorList>
            <person name="de Groot N.N."/>
        </authorList>
    </citation>
    <scope>NUCLEOTIDE SEQUENCE [LARGE SCALE GENOMIC DNA]</scope>
    <source>
        <strain evidence="11 12">DSM 9990</strain>
    </source>
</reference>
<keyword evidence="5 9" id="KW-0812">Transmembrane</keyword>
<evidence type="ECO:0000256" key="5">
    <source>
        <dbReference type="ARBA" id="ARBA00022692"/>
    </source>
</evidence>
<keyword evidence="12" id="KW-1185">Reference proteome</keyword>
<evidence type="ECO:0000259" key="10">
    <source>
        <dbReference type="Pfam" id="PF04290"/>
    </source>
</evidence>
<dbReference type="Pfam" id="PF04290">
    <property type="entry name" value="DctQ"/>
    <property type="match status" value="1"/>
</dbReference>
<gene>
    <name evidence="11" type="ORF">SAMN05660836_00183</name>
</gene>
<protein>
    <submittedName>
        <fullName evidence="11">TRAP-type C4-dicarboxylate transport system, small permease component</fullName>
    </submittedName>
</protein>
<dbReference type="OrthoDB" id="5454104at2"/>
<keyword evidence="6 9" id="KW-1133">Transmembrane helix</keyword>
<dbReference type="InterPro" id="IPR007387">
    <property type="entry name" value="TRAP_DctQ"/>
</dbReference>
<dbReference type="GO" id="GO:0022857">
    <property type="term" value="F:transmembrane transporter activity"/>
    <property type="evidence" value="ECO:0007669"/>
    <property type="project" value="TreeGrafter"/>
</dbReference>
<organism evidence="11 12">
    <name type="scientific">Thermodesulforhabdus norvegica</name>
    <dbReference type="NCBI Taxonomy" id="39841"/>
    <lineage>
        <taxon>Bacteria</taxon>
        <taxon>Pseudomonadati</taxon>
        <taxon>Thermodesulfobacteriota</taxon>
        <taxon>Syntrophobacteria</taxon>
        <taxon>Syntrophobacterales</taxon>
        <taxon>Thermodesulforhabdaceae</taxon>
        <taxon>Thermodesulforhabdus</taxon>
    </lineage>
</organism>
<evidence type="ECO:0000256" key="7">
    <source>
        <dbReference type="ARBA" id="ARBA00023136"/>
    </source>
</evidence>
<dbReference type="EMBL" id="FOUU01000001">
    <property type="protein sequence ID" value="SFM42598.1"/>
    <property type="molecule type" value="Genomic_DNA"/>
</dbReference>
<dbReference type="AlphaFoldDB" id="A0A1I4QR94"/>
<accession>A0A1I4QR94</accession>
<evidence type="ECO:0000256" key="1">
    <source>
        <dbReference type="ARBA" id="ARBA00004429"/>
    </source>
</evidence>
<evidence type="ECO:0000256" key="9">
    <source>
        <dbReference type="SAM" id="Phobius"/>
    </source>
</evidence>
<comment type="subcellular location">
    <subcellularLocation>
        <location evidence="1">Cell inner membrane</location>
        <topology evidence="1">Multi-pass membrane protein</topology>
    </subcellularLocation>
</comment>
<feature type="transmembrane region" description="Helical" evidence="9">
    <location>
        <begin position="95"/>
        <end position="116"/>
    </location>
</feature>
<feature type="domain" description="Tripartite ATP-independent periplasmic transporters DctQ component" evidence="10">
    <location>
        <begin position="32"/>
        <end position="160"/>
    </location>
</feature>
<keyword evidence="4" id="KW-0997">Cell inner membrane</keyword>
<dbReference type="RefSeq" id="WP_093392747.1">
    <property type="nucleotide sequence ID" value="NZ_FOUU01000001.1"/>
</dbReference>
<evidence type="ECO:0000256" key="4">
    <source>
        <dbReference type="ARBA" id="ARBA00022519"/>
    </source>
</evidence>
<evidence type="ECO:0000313" key="11">
    <source>
        <dbReference type="EMBL" id="SFM42598.1"/>
    </source>
</evidence>
<dbReference type="GO" id="GO:0005886">
    <property type="term" value="C:plasma membrane"/>
    <property type="evidence" value="ECO:0007669"/>
    <property type="project" value="UniProtKB-SubCell"/>
</dbReference>
<sequence>MEYKSPVKFICRLSDRVNFVVELCLCLLGMSMAIVMGAQVFCRYVLNHSIFWSEEFGRITLVWLTFLGATSAFKRRMHVGIEFFVRNLPKGIKRVVDWLVWTGCVVFSSVLIYFGLRFTSFVSAQKTAALGITMAIPYAIIPTSGLILLIHSLASLFRGVSED</sequence>
<dbReference type="InterPro" id="IPR055348">
    <property type="entry name" value="DctQ"/>
</dbReference>
<keyword evidence="7 9" id="KW-0472">Membrane</keyword>
<keyword evidence="3" id="KW-1003">Cell membrane</keyword>
<proteinExistence type="inferred from homology"/>
<dbReference type="PANTHER" id="PTHR35011:SF2">
    <property type="entry name" value="2,3-DIKETO-L-GULONATE TRAP TRANSPORTER SMALL PERMEASE PROTEIN YIAM"/>
    <property type="match status" value="1"/>
</dbReference>
<evidence type="ECO:0000256" key="2">
    <source>
        <dbReference type="ARBA" id="ARBA00022448"/>
    </source>
</evidence>
<comment type="similarity">
    <text evidence="8">Belongs to the TRAP transporter small permease family.</text>
</comment>
<evidence type="ECO:0000256" key="3">
    <source>
        <dbReference type="ARBA" id="ARBA00022475"/>
    </source>
</evidence>
<dbReference type="PANTHER" id="PTHR35011">
    <property type="entry name" value="2,3-DIKETO-L-GULONATE TRAP TRANSPORTER SMALL PERMEASE PROTEIN YIAM"/>
    <property type="match status" value="1"/>
</dbReference>